<evidence type="ECO:0000256" key="4">
    <source>
        <dbReference type="RuleBase" id="RU004508"/>
    </source>
</evidence>
<dbReference type="RefSeq" id="WP_117230909.1">
    <property type="nucleotide sequence ID" value="NZ_CP061725.1"/>
</dbReference>
<dbReference type="PIRSF" id="PIRSF000390">
    <property type="entry name" value="PLP_StrS"/>
    <property type="match status" value="1"/>
</dbReference>
<dbReference type="PANTHER" id="PTHR30244:SF34">
    <property type="entry name" value="DTDP-4-AMINO-4,6-DIDEOXYGALACTOSE TRANSAMINASE"/>
    <property type="match status" value="1"/>
</dbReference>
<protein>
    <submittedName>
        <fullName evidence="5">DegT/DnrJ/EryC1/StrS family aminotransferase</fullName>
    </submittedName>
</protein>
<dbReference type="Pfam" id="PF01041">
    <property type="entry name" value="DegT_DnrJ_EryC1"/>
    <property type="match status" value="1"/>
</dbReference>
<dbReference type="Proteomes" id="UP000262621">
    <property type="component" value="Unassembled WGS sequence"/>
</dbReference>
<sequence length="410" mass="43377">MTASPPVRPPVPAFAADAFPEWPAWTTAEQNNLIAALGSGAWAGSRARQTRDFAAAFARYHDAAHGVPLSNGTTTLEAALIALGVGEGDEVIVPALTFVATASAVLRVGAVPVIVDVDPGSLCLRADLVDGAVTERTRAVIVVHLAGAAGDIDGLVALCELRSLALVEDCAHAHGSRWRGRGLGSFGAFGSFSFQQSKLMTAGEGGVLVTNDQALAQAAWGYANGGRDAIGTTYHHPSIGTNSRMTEWQGAVLAAQLDRYPQQCATRNANGLALARALTQVPGLTAQTRDERLDSQGYYAFVVHYRSDEFAGMPCETFRDLLSAHGVPVVQPYPSLTTLDVFAQRRFAPTRRSLRDGFTIATAPVAEAVPGTTVWIHHRVLLAERDTVLRLAELCADIRQDAARLTAASS</sequence>
<dbReference type="Gene3D" id="3.90.1150.10">
    <property type="entry name" value="Aspartate Aminotransferase, domain 1"/>
    <property type="match status" value="1"/>
</dbReference>
<name>A0A372FRR9_9ACTN</name>
<feature type="modified residue" description="N6-(pyridoxal phosphate)lysine" evidence="3">
    <location>
        <position position="198"/>
    </location>
</feature>
<dbReference type="GO" id="GO:0008483">
    <property type="term" value="F:transaminase activity"/>
    <property type="evidence" value="ECO:0007669"/>
    <property type="project" value="UniProtKB-KW"/>
</dbReference>
<dbReference type="InterPro" id="IPR000653">
    <property type="entry name" value="DegT/StrS_aminotransferase"/>
</dbReference>
<comment type="cofactor">
    <cofactor evidence="1">
        <name>pyridoxal 5'-phosphate</name>
        <dbReference type="ChEBI" id="CHEBI:597326"/>
    </cofactor>
</comment>
<keyword evidence="5" id="KW-0032">Aminotransferase</keyword>
<evidence type="ECO:0000313" key="6">
    <source>
        <dbReference type="Proteomes" id="UP000262621"/>
    </source>
</evidence>
<dbReference type="SUPFAM" id="SSF53383">
    <property type="entry name" value="PLP-dependent transferases"/>
    <property type="match status" value="1"/>
</dbReference>
<dbReference type="GO" id="GO:0000271">
    <property type="term" value="P:polysaccharide biosynthetic process"/>
    <property type="evidence" value="ECO:0007669"/>
    <property type="project" value="TreeGrafter"/>
</dbReference>
<proteinExistence type="inferred from homology"/>
<dbReference type="PANTHER" id="PTHR30244">
    <property type="entry name" value="TRANSAMINASE"/>
    <property type="match status" value="1"/>
</dbReference>
<evidence type="ECO:0000256" key="1">
    <source>
        <dbReference type="ARBA" id="ARBA00001933"/>
    </source>
</evidence>
<accession>A0A372FRR9</accession>
<keyword evidence="3 4" id="KW-0663">Pyridoxal phosphate</keyword>
<feature type="active site" description="Proton acceptor" evidence="2">
    <location>
        <position position="198"/>
    </location>
</feature>
<evidence type="ECO:0000313" key="5">
    <source>
        <dbReference type="EMBL" id="RFS43465.1"/>
    </source>
</evidence>
<organism evidence="5 6">
    <name type="scientific">Micromonospora craniellae</name>
    <dbReference type="NCBI Taxonomy" id="2294034"/>
    <lineage>
        <taxon>Bacteria</taxon>
        <taxon>Bacillati</taxon>
        <taxon>Actinomycetota</taxon>
        <taxon>Actinomycetes</taxon>
        <taxon>Micromonosporales</taxon>
        <taxon>Micromonosporaceae</taxon>
        <taxon>Micromonospora</taxon>
    </lineage>
</organism>
<dbReference type="OrthoDB" id="9804264at2"/>
<evidence type="ECO:0000256" key="2">
    <source>
        <dbReference type="PIRSR" id="PIRSR000390-1"/>
    </source>
</evidence>
<dbReference type="Gene3D" id="3.40.640.10">
    <property type="entry name" value="Type I PLP-dependent aspartate aminotransferase-like (Major domain)"/>
    <property type="match status" value="1"/>
</dbReference>
<dbReference type="CDD" id="cd00616">
    <property type="entry name" value="AHBA_syn"/>
    <property type="match status" value="1"/>
</dbReference>
<reference evidence="5 6" key="1">
    <citation type="submission" date="2018-08" db="EMBL/GenBank/DDBJ databases">
        <title>Verrucosispora craniellae sp. nov., isolated from a marine sponge in the South China Sea.</title>
        <authorList>
            <person name="Li L."/>
            <person name="Lin H.W."/>
        </authorList>
    </citation>
    <scope>NUCLEOTIDE SEQUENCE [LARGE SCALE GENOMIC DNA]</scope>
    <source>
        <strain evidence="5 6">LHW63014</strain>
    </source>
</reference>
<keyword evidence="5" id="KW-0808">Transferase</keyword>
<dbReference type="GO" id="GO:0030170">
    <property type="term" value="F:pyridoxal phosphate binding"/>
    <property type="evidence" value="ECO:0007669"/>
    <property type="project" value="TreeGrafter"/>
</dbReference>
<dbReference type="EMBL" id="QVFU01000059">
    <property type="protein sequence ID" value="RFS43465.1"/>
    <property type="molecule type" value="Genomic_DNA"/>
</dbReference>
<dbReference type="InterPro" id="IPR015422">
    <property type="entry name" value="PyrdxlP-dep_Trfase_small"/>
</dbReference>
<keyword evidence="6" id="KW-1185">Reference proteome</keyword>
<dbReference type="InterPro" id="IPR015424">
    <property type="entry name" value="PyrdxlP-dep_Trfase"/>
</dbReference>
<comment type="similarity">
    <text evidence="4">Belongs to the DegT/DnrJ/EryC1 family.</text>
</comment>
<dbReference type="AlphaFoldDB" id="A0A372FRR9"/>
<dbReference type="InterPro" id="IPR015421">
    <property type="entry name" value="PyrdxlP-dep_Trfase_major"/>
</dbReference>
<gene>
    <name evidence="5" type="ORF">D0Q02_27675</name>
</gene>
<evidence type="ECO:0000256" key="3">
    <source>
        <dbReference type="PIRSR" id="PIRSR000390-2"/>
    </source>
</evidence>
<comment type="caution">
    <text evidence="5">The sequence shown here is derived from an EMBL/GenBank/DDBJ whole genome shotgun (WGS) entry which is preliminary data.</text>
</comment>